<evidence type="ECO:0000313" key="2">
    <source>
        <dbReference type="Proteomes" id="UP000321523"/>
    </source>
</evidence>
<name>A0A512DVA9_9PROT</name>
<evidence type="ECO:0000313" key="1">
    <source>
        <dbReference type="EMBL" id="GEO40392.1"/>
    </source>
</evidence>
<dbReference type="Proteomes" id="UP000321523">
    <property type="component" value="Unassembled WGS sequence"/>
</dbReference>
<organism evidence="1 2">
    <name type="scientific">Skermanella aerolata</name>
    <dbReference type="NCBI Taxonomy" id="393310"/>
    <lineage>
        <taxon>Bacteria</taxon>
        <taxon>Pseudomonadati</taxon>
        <taxon>Pseudomonadota</taxon>
        <taxon>Alphaproteobacteria</taxon>
        <taxon>Rhodospirillales</taxon>
        <taxon>Azospirillaceae</taxon>
        <taxon>Skermanella</taxon>
    </lineage>
</organism>
<proteinExistence type="predicted"/>
<protein>
    <submittedName>
        <fullName evidence="1">Uncharacterized protein</fullName>
    </submittedName>
</protein>
<dbReference type="AlphaFoldDB" id="A0A512DVA9"/>
<reference evidence="1 2" key="1">
    <citation type="submission" date="2019-07" db="EMBL/GenBank/DDBJ databases">
        <title>Whole genome shotgun sequence of Skermanella aerolata NBRC 106429.</title>
        <authorList>
            <person name="Hosoyama A."/>
            <person name="Uohara A."/>
            <person name="Ohji S."/>
            <person name="Ichikawa N."/>
        </authorList>
    </citation>
    <scope>NUCLEOTIDE SEQUENCE [LARGE SCALE GENOMIC DNA]</scope>
    <source>
        <strain evidence="1 2">NBRC 106429</strain>
    </source>
</reference>
<dbReference type="RefSeq" id="WP_044429920.1">
    <property type="nucleotide sequence ID" value="NZ_BJYZ01000021.1"/>
</dbReference>
<keyword evidence="2" id="KW-1185">Reference proteome</keyword>
<comment type="caution">
    <text evidence="1">The sequence shown here is derived from an EMBL/GenBank/DDBJ whole genome shotgun (WGS) entry which is preliminary data.</text>
</comment>
<dbReference type="OrthoDB" id="8479388at2"/>
<sequence length="185" mass="20568">MHATYVAKPLIRRQIDQAFPVVQTIAPDLDVDRWRDFAAAVLLPRELEFELDTTGRTDDGAVPNPRGIMTVQNDRGYIHGLFSYTVEEHLRHGRVLTVENFIVLDLFDMAGAADELLNAMDRVAEALGCTAIHTNLPDDYSSLPDYCNWLLACFRDAGHAVGTLRLCKRMIGQDAPTTPDAANDV</sequence>
<gene>
    <name evidence="1" type="ORF">SAE02_45400</name>
</gene>
<accession>A0A512DVA9</accession>
<dbReference type="EMBL" id="BJYZ01000021">
    <property type="protein sequence ID" value="GEO40392.1"/>
    <property type="molecule type" value="Genomic_DNA"/>
</dbReference>